<keyword evidence="6" id="KW-1185">Reference proteome</keyword>
<dbReference type="OrthoDB" id="9807521at2"/>
<dbReference type="GO" id="GO:0000160">
    <property type="term" value="P:phosphorelay signal transduction system"/>
    <property type="evidence" value="ECO:0007669"/>
    <property type="project" value="InterPro"/>
</dbReference>
<keyword evidence="1 3" id="KW-0238">DNA-binding</keyword>
<feature type="repeat" description="TPR" evidence="2">
    <location>
        <begin position="343"/>
        <end position="376"/>
    </location>
</feature>
<dbReference type="Gene3D" id="3.40.50.10070">
    <property type="entry name" value="TolB, N-terminal domain"/>
    <property type="match status" value="1"/>
</dbReference>
<dbReference type="InterPro" id="IPR001867">
    <property type="entry name" value="OmpR/PhoB-type_DNA-bd"/>
</dbReference>
<evidence type="ECO:0000256" key="2">
    <source>
        <dbReference type="PROSITE-ProRule" id="PRU00339"/>
    </source>
</evidence>
<feature type="domain" description="OmpR/PhoB-type" evidence="4">
    <location>
        <begin position="1"/>
        <end position="98"/>
    </location>
</feature>
<dbReference type="PROSITE" id="PS50005">
    <property type="entry name" value="TPR"/>
    <property type="match status" value="1"/>
</dbReference>
<gene>
    <name evidence="5" type="ORF">FHP25_04735</name>
</gene>
<feature type="DNA-binding region" description="OmpR/PhoB-type" evidence="3">
    <location>
        <begin position="1"/>
        <end position="98"/>
    </location>
</feature>
<dbReference type="InterPro" id="IPR011990">
    <property type="entry name" value="TPR-like_helical_dom_sf"/>
</dbReference>
<organism evidence="5 6">
    <name type="scientific">Vineibacter terrae</name>
    <dbReference type="NCBI Taxonomy" id="2586908"/>
    <lineage>
        <taxon>Bacteria</taxon>
        <taxon>Pseudomonadati</taxon>
        <taxon>Pseudomonadota</taxon>
        <taxon>Alphaproteobacteria</taxon>
        <taxon>Hyphomicrobiales</taxon>
        <taxon>Vineibacter</taxon>
    </lineage>
</organism>
<dbReference type="SUPFAM" id="SSF46894">
    <property type="entry name" value="C-terminal effector domain of the bipartite response regulators"/>
    <property type="match status" value="1"/>
</dbReference>
<evidence type="ECO:0000259" key="4">
    <source>
        <dbReference type="PROSITE" id="PS51755"/>
    </source>
</evidence>
<dbReference type="InterPro" id="IPR016032">
    <property type="entry name" value="Sig_transdc_resp-reg_C-effctor"/>
</dbReference>
<comment type="caution">
    <text evidence="5">The sequence shown here is derived from an EMBL/GenBank/DDBJ whole genome shotgun (WGS) entry which is preliminary data.</text>
</comment>
<dbReference type="InterPro" id="IPR019734">
    <property type="entry name" value="TPR_rpt"/>
</dbReference>
<dbReference type="PANTHER" id="PTHR12558:SF33">
    <property type="entry name" value="BLL7664 PROTEIN"/>
    <property type="match status" value="1"/>
</dbReference>
<dbReference type="Pfam" id="PF00486">
    <property type="entry name" value="Trans_reg_C"/>
    <property type="match status" value="1"/>
</dbReference>
<dbReference type="PROSITE" id="PS51755">
    <property type="entry name" value="OMPR_PHOB"/>
    <property type="match status" value="1"/>
</dbReference>
<dbReference type="SMART" id="SM00862">
    <property type="entry name" value="Trans_reg_C"/>
    <property type="match status" value="1"/>
</dbReference>
<dbReference type="Pfam" id="PF13181">
    <property type="entry name" value="TPR_8"/>
    <property type="match status" value="1"/>
</dbReference>
<reference evidence="5 6" key="1">
    <citation type="submission" date="2019-06" db="EMBL/GenBank/DDBJ databases">
        <title>New taxonomy in bacterial strain CC-CFT640, isolated from vineyard.</title>
        <authorList>
            <person name="Lin S.-Y."/>
            <person name="Tsai C.-F."/>
            <person name="Young C.-C."/>
        </authorList>
    </citation>
    <scope>NUCLEOTIDE SEQUENCE [LARGE SCALE GENOMIC DNA]</scope>
    <source>
        <strain evidence="5 6">CC-CFT640</strain>
    </source>
</reference>
<accession>A0A5C8PTE2</accession>
<dbReference type="RefSeq" id="WP_147845757.1">
    <property type="nucleotide sequence ID" value="NZ_VDUZ01000004.1"/>
</dbReference>
<dbReference type="InterPro" id="IPR036388">
    <property type="entry name" value="WH-like_DNA-bd_sf"/>
</dbReference>
<dbReference type="GO" id="GO:0006355">
    <property type="term" value="P:regulation of DNA-templated transcription"/>
    <property type="evidence" value="ECO:0007669"/>
    <property type="project" value="InterPro"/>
</dbReference>
<evidence type="ECO:0000256" key="1">
    <source>
        <dbReference type="ARBA" id="ARBA00023125"/>
    </source>
</evidence>
<proteinExistence type="predicted"/>
<keyword evidence="2" id="KW-0802">TPR repeat</keyword>
<sequence length="515" mass="56062">MIYRFGDCVLDRRQRVLQRAGQALAIEPQVFDLLVLLIESRDRVVSRDELIAVIWDGRSVSDATVDSRVSAARRAIGDSGAAQAMIRTLPRRGFRFVTAVIAETLSEEPLPMMPALPSIAVLPFDNLSDDPHLGLLSDVLVEDVTARLARVAGFFVVSSRSAGVYRGRLVDLRAVGRELGVRYIVTGSLRAVDDRARIAVQLTDAASGMQRWSTPFDVARTTLVGLQGDVAGAVVRALEPELTRAELADIHRRGSDSVDAWACFRQAVGALTLGGWNEETIAQTRSHLQRAIELDPGFGLAHAYAGLVAALAQVFGLLPDSEAVRDDIRRATMLALDLDPDNPEVLGYAGCALADLGDYRAAFDMIERALEIDPSNAQAWMVRGLCLTYYTGRTTDGIVALRHGMRLSPVDRRLGMWGAALAGCLLHAGRLDEALEEARLAQRRDRSLYVAALIEALALRRLGRLDDARAALAEARRIRPRLVLQRMQIYLGADAVDELEGLGAQTAAVRCLAEA</sequence>
<dbReference type="Gene3D" id="1.25.40.10">
    <property type="entry name" value="Tetratricopeptide repeat domain"/>
    <property type="match status" value="2"/>
</dbReference>
<dbReference type="SMART" id="SM00028">
    <property type="entry name" value="TPR"/>
    <property type="match status" value="2"/>
</dbReference>
<dbReference type="CDD" id="cd00383">
    <property type="entry name" value="trans_reg_C"/>
    <property type="match status" value="1"/>
</dbReference>
<evidence type="ECO:0000313" key="6">
    <source>
        <dbReference type="Proteomes" id="UP000321638"/>
    </source>
</evidence>
<protein>
    <submittedName>
        <fullName evidence="5">Tetratricopeptide repeat protein</fullName>
    </submittedName>
</protein>
<dbReference type="GO" id="GO:0003677">
    <property type="term" value="F:DNA binding"/>
    <property type="evidence" value="ECO:0007669"/>
    <property type="project" value="UniProtKB-UniRule"/>
</dbReference>
<dbReference type="Proteomes" id="UP000321638">
    <property type="component" value="Unassembled WGS sequence"/>
</dbReference>
<dbReference type="EMBL" id="VDUZ01000004">
    <property type="protein sequence ID" value="TXL80342.1"/>
    <property type="molecule type" value="Genomic_DNA"/>
</dbReference>
<dbReference type="AlphaFoldDB" id="A0A5C8PTE2"/>
<dbReference type="Gene3D" id="1.10.10.10">
    <property type="entry name" value="Winged helix-like DNA-binding domain superfamily/Winged helix DNA-binding domain"/>
    <property type="match status" value="1"/>
</dbReference>
<evidence type="ECO:0000256" key="3">
    <source>
        <dbReference type="PROSITE-ProRule" id="PRU01091"/>
    </source>
</evidence>
<name>A0A5C8PTE2_9HYPH</name>
<dbReference type="SUPFAM" id="SSF48452">
    <property type="entry name" value="TPR-like"/>
    <property type="match status" value="1"/>
</dbReference>
<evidence type="ECO:0000313" key="5">
    <source>
        <dbReference type="EMBL" id="TXL80342.1"/>
    </source>
</evidence>
<dbReference type="PANTHER" id="PTHR12558">
    <property type="entry name" value="CELL DIVISION CYCLE 16,23,27"/>
    <property type="match status" value="1"/>
</dbReference>